<protein>
    <submittedName>
        <fullName evidence="2">Alpha beta hydrolase fold family</fullName>
    </submittedName>
</protein>
<gene>
    <name evidence="2" type="ORF">CMQ_3483</name>
</gene>
<dbReference type="PANTHER" id="PTHR43798">
    <property type="entry name" value="MONOACYLGLYCEROL LIPASE"/>
    <property type="match status" value="1"/>
</dbReference>
<dbReference type="GO" id="GO:0047372">
    <property type="term" value="F:monoacylglycerol lipase activity"/>
    <property type="evidence" value="ECO:0007669"/>
    <property type="project" value="TreeGrafter"/>
</dbReference>
<dbReference type="GO" id="GO:0016020">
    <property type="term" value="C:membrane"/>
    <property type="evidence" value="ECO:0007669"/>
    <property type="project" value="TreeGrafter"/>
</dbReference>
<reference evidence="2 3" key="1">
    <citation type="journal article" date="2011" name="Proc. Natl. Acad. Sci. U.S.A.">
        <title>Genome and transcriptome analyses of the mountain pine beetle-fungal symbiont Grosmannia clavigera, a lodgepole pine pathogen.</title>
        <authorList>
            <person name="DiGuistini S."/>
            <person name="Wang Y."/>
            <person name="Liao N.Y."/>
            <person name="Taylor G."/>
            <person name="Tanguay P."/>
            <person name="Feau N."/>
            <person name="Henrissat B."/>
            <person name="Chan S.K."/>
            <person name="Hesse-Orce U."/>
            <person name="Alamouti S.M."/>
            <person name="Tsui C.K.M."/>
            <person name="Docking R.T."/>
            <person name="Levasseur A."/>
            <person name="Haridas S."/>
            <person name="Robertson G."/>
            <person name="Birol I."/>
            <person name="Holt R.A."/>
            <person name="Marra M.A."/>
            <person name="Hamelin R.C."/>
            <person name="Hirst M."/>
            <person name="Jones S.J.M."/>
            <person name="Bohlmann J."/>
            <person name="Breuil C."/>
        </authorList>
    </citation>
    <scope>NUCLEOTIDE SEQUENCE [LARGE SCALE GENOMIC DNA]</scope>
    <source>
        <strain evidence="3">kw1407 / UAMH 11150</strain>
    </source>
</reference>
<dbReference type="eggNOG" id="ENOG502SJFK">
    <property type="taxonomic scope" value="Eukaryota"/>
</dbReference>
<keyword evidence="3" id="KW-1185">Reference proteome</keyword>
<dbReference type="AlphaFoldDB" id="F0X906"/>
<dbReference type="InterPro" id="IPR029058">
    <property type="entry name" value="AB_hydrolase_fold"/>
</dbReference>
<dbReference type="OrthoDB" id="19657at2759"/>
<proteinExistence type="predicted"/>
<organism evidence="3">
    <name type="scientific">Grosmannia clavigera (strain kw1407 / UAMH 11150)</name>
    <name type="common">Blue stain fungus</name>
    <name type="synonym">Graphiocladiella clavigera</name>
    <dbReference type="NCBI Taxonomy" id="655863"/>
    <lineage>
        <taxon>Eukaryota</taxon>
        <taxon>Fungi</taxon>
        <taxon>Dikarya</taxon>
        <taxon>Ascomycota</taxon>
        <taxon>Pezizomycotina</taxon>
        <taxon>Sordariomycetes</taxon>
        <taxon>Sordariomycetidae</taxon>
        <taxon>Ophiostomatales</taxon>
        <taxon>Ophiostomataceae</taxon>
        <taxon>Leptographium</taxon>
    </lineage>
</organism>
<dbReference type="PANTHER" id="PTHR43798:SF33">
    <property type="entry name" value="HYDROLASE, PUTATIVE (AFU_ORTHOLOGUE AFUA_2G14860)-RELATED"/>
    <property type="match status" value="1"/>
</dbReference>
<dbReference type="RefSeq" id="XP_014174896.1">
    <property type="nucleotide sequence ID" value="XM_014319421.1"/>
</dbReference>
<dbReference type="STRING" id="655863.F0X906"/>
<dbReference type="InParanoid" id="F0X906"/>
<feature type="domain" description="AB hydrolase-1" evidence="1">
    <location>
        <begin position="31"/>
        <end position="145"/>
    </location>
</feature>
<dbReference type="PRINTS" id="PR00412">
    <property type="entry name" value="EPOXHYDRLASE"/>
</dbReference>
<dbReference type="Pfam" id="PF00561">
    <property type="entry name" value="Abhydrolase_1"/>
    <property type="match status" value="1"/>
</dbReference>
<dbReference type="EMBL" id="GL629735">
    <property type="protein sequence ID" value="EFX05414.1"/>
    <property type="molecule type" value="Genomic_DNA"/>
</dbReference>
<evidence type="ECO:0000259" key="1">
    <source>
        <dbReference type="Pfam" id="PF00561"/>
    </source>
</evidence>
<dbReference type="Proteomes" id="UP000007796">
    <property type="component" value="Unassembled WGS sequence"/>
</dbReference>
<name>F0X906_GROCL</name>
<dbReference type="SUPFAM" id="SSF53474">
    <property type="entry name" value="alpha/beta-Hydrolases"/>
    <property type="match status" value="1"/>
</dbReference>
<evidence type="ECO:0000313" key="3">
    <source>
        <dbReference type="Proteomes" id="UP000007796"/>
    </source>
</evidence>
<dbReference type="InterPro" id="IPR050266">
    <property type="entry name" value="AB_hydrolase_sf"/>
</dbReference>
<sequence length="297" mass="32632">MAATTTVEVPHLGGIKAGYRLSNGAVDPTKPTVVLINSMCTTSALYNDQFDSKTLTDAANLLAIEPLGHGATSCAVDHFTYWDSAIMALQVMDKLGVSKAFALGTSQGGWVVVRMALLAPDRILGLFTLGTSMDSESEESRAKGAWNPHAQLGSFYEKWCSLEPTPDFVIDDVWCGAVGSLGFGTAVSPETIQFWVRTVKSVYVGDEGRRKVKGALLNLMERDSLLLRLRDIRCPVYWLQGTDDVVYGVQIPKDQIELFTGAKEKKVRYLEQGGHYLNATNPKEVEEEILEMINKYN</sequence>
<dbReference type="HOGENOM" id="CLU_062856_0_0_1"/>
<keyword evidence="2" id="KW-0378">Hydrolase</keyword>
<dbReference type="InterPro" id="IPR000073">
    <property type="entry name" value="AB_hydrolase_1"/>
</dbReference>
<dbReference type="GO" id="GO:0046464">
    <property type="term" value="P:acylglycerol catabolic process"/>
    <property type="evidence" value="ECO:0007669"/>
    <property type="project" value="TreeGrafter"/>
</dbReference>
<dbReference type="Gene3D" id="3.40.50.1820">
    <property type="entry name" value="alpha/beta hydrolase"/>
    <property type="match status" value="1"/>
</dbReference>
<evidence type="ECO:0000313" key="2">
    <source>
        <dbReference type="EMBL" id="EFX05414.1"/>
    </source>
</evidence>
<accession>F0X906</accession>
<dbReference type="GeneID" id="25976588"/>
<dbReference type="InterPro" id="IPR000639">
    <property type="entry name" value="Epox_hydrolase-like"/>
</dbReference>